<feature type="transmembrane region" description="Helical" evidence="2">
    <location>
        <begin position="55"/>
        <end position="78"/>
    </location>
</feature>
<feature type="transmembrane region" description="Helical" evidence="2">
    <location>
        <begin position="123"/>
        <end position="142"/>
    </location>
</feature>
<dbReference type="RefSeq" id="WP_109872895.1">
    <property type="nucleotide sequence ID" value="NZ_QGNA01000005.1"/>
</dbReference>
<keyword evidence="1" id="KW-0349">Heme</keyword>
<dbReference type="EC" id="1.3.99.-" evidence="1"/>
<dbReference type="GO" id="GO:0046872">
    <property type="term" value="F:metal ion binding"/>
    <property type="evidence" value="ECO:0007669"/>
    <property type="project" value="UniProtKB-UniRule"/>
</dbReference>
<feature type="transmembrane region" description="Helical" evidence="2">
    <location>
        <begin position="84"/>
        <end position="111"/>
    </location>
</feature>
<comment type="cofactor">
    <cofactor evidence="1">
        <name>heme b</name>
        <dbReference type="ChEBI" id="CHEBI:60344"/>
    </cofactor>
    <text evidence="1">Binds 1 heme b (iron(II)-protoporphyrin IX) group per subunit.</text>
</comment>
<comment type="catalytic activity">
    <reaction evidence="1">
        <text>protoporphyrinogen IX + 3 A = protoporphyrin IX + 3 AH2</text>
        <dbReference type="Rhea" id="RHEA:62000"/>
        <dbReference type="ChEBI" id="CHEBI:13193"/>
        <dbReference type="ChEBI" id="CHEBI:17499"/>
        <dbReference type="ChEBI" id="CHEBI:57306"/>
        <dbReference type="ChEBI" id="CHEBI:57307"/>
    </reaction>
</comment>
<feature type="transmembrane region" description="Helical" evidence="2">
    <location>
        <begin position="14"/>
        <end position="34"/>
    </location>
</feature>
<reference evidence="4" key="1">
    <citation type="submission" date="2018-05" db="EMBL/GenBank/DDBJ databases">
        <authorList>
            <person name="Du Z."/>
            <person name="Wang X."/>
        </authorList>
    </citation>
    <scope>NUCLEOTIDE SEQUENCE [LARGE SCALE GENOMIC DNA]</scope>
    <source>
        <strain evidence="4">CQN31</strain>
    </source>
</reference>
<sequence length="170" mass="18721">MIPWLEPSIPHLKALHITTLGLWCAGLFALPLMLARHDPAIGQLDYARIRRATHYGYTFVVTPAGVVAIASGTLLIFLREVFVLWLFAKLVCVALLVGFHAWVSYIIVAAAETPGAHRPPEPLLPTLALTLLILAILSLVLAKPELGVIPMPRWLEQPWGVQLPFDVPSR</sequence>
<comment type="function">
    <text evidence="1">Catalyzes the oxidation of protoporphyrinogen IX to protoporphyrin IX.</text>
</comment>
<gene>
    <name evidence="3" type="ORF">DFH01_23385</name>
</gene>
<dbReference type="GO" id="GO:0070818">
    <property type="term" value="F:protoporphyrinogen oxidase activity"/>
    <property type="evidence" value="ECO:0007669"/>
    <property type="project" value="UniProtKB-UniRule"/>
</dbReference>
<dbReference type="PIRSF" id="PIRSF004638">
    <property type="entry name" value="UCP004638"/>
    <property type="match status" value="1"/>
</dbReference>
<dbReference type="Proteomes" id="UP000245765">
    <property type="component" value="Unassembled WGS sequence"/>
</dbReference>
<dbReference type="GO" id="GO:0005886">
    <property type="term" value="C:plasma membrane"/>
    <property type="evidence" value="ECO:0007669"/>
    <property type="project" value="UniProtKB-UniRule"/>
</dbReference>
<keyword evidence="2" id="KW-0812">Transmembrane</keyword>
<comment type="pathway">
    <text evidence="1">Porphyrin-containing compound metabolism; protoporphyrin-IX biosynthesis; protoporphyrin-IX from protoporphyrinogen-IX: step 1/1.</text>
</comment>
<dbReference type="Pfam" id="PF03653">
    <property type="entry name" value="UPF0093"/>
    <property type="match status" value="1"/>
</dbReference>
<dbReference type="GO" id="GO:0006782">
    <property type="term" value="P:protoporphyrinogen IX biosynthetic process"/>
    <property type="evidence" value="ECO:0007669"/>
    <property type="project" value="UniProtKB-UniRule"/>
</dbReference>
<dbReference type="OrthoDB" id="7570050at2"/>
<evidence type="ECO:0000313" key="3">
    <source>
        <dbReference type="EMBL" id="PWS35250.1"/>
    </source>
</evidence>
<proteinExistence type="inferred from homology"/>
<keyword evidence="1 2" id="KW-0472">Membrane</keyword>
<dbReference type="UniPathway" id="UPA00251">
    <property type="reaction ID" value="UER00324"/>
</dbReference>
<organism evidence="3 4">
    <name type="scientific">Falsiroseomonas bella</name>
    <dbReference type="NCBI Taxonomy" id="2184016"/>
    <lineage>
        <taxon>Bacteria</taxon>
        <taxon>Pseudomonadati</taxon>
        <taxon>Pseudomonadota</taxon>
        <taxon>Alphaproteobacteria</taxon>
        <taxon>Acetobacterales</taxon>
        <taxon>Roseomonadaceae</taxon>
        <taxon>Falsiroseomonas</taxon>
    </lineage>
</organism>
<comment type="similarity">
    <text evidence="1">Belongs to the HemJ family.</text>
</comment>
<dbReference type="InterPro" id="IPR005265">
    <property type="entry name" value="HemJ-like"/>
</dbReference>
<keyword evidence="1" id="KW-0479">Metal-binding</keyword>
<evidence type="ECO:0000256" key="2">
    <source>
        <dbReference type="SAM" id="Phobius"/>
    </source>
</evidence>
<comment type="caution">
    <text evidence="3">The sequence shown here is derived from an EMBL/GenBank/DDBJ whole genome shotgun (WGS) entry which is preliminary data.</text>
</comment>
<accession>A0A317F7Y4</accession>
<name>A0A317F7Y4_9PROT</name>
<dbReference type="AlphaFoldDB" id="A0A317F7Y4"/>
<keyword evidence="1" id="KW-1003">Cell membrane</keyword>
<dbReference type="EMBL" id="QGNA01000005">
    <property type="protein sequence ID" value="PWS35250.1"/>
    <property type="molecule type" value="Genomic_DNA"/>
</dbReference>
<keyword evidence="1" id="KW-0408">Iron</keyword>
<keyword evidence="2" id="KW-1133">Transmembrane helix</keyword>
<evidence type="ECO:0000313" key="4">
    <source>
        <dbReference type="Proteomes" id="UP000245765"/>
    </source>
</evidence>
<protein>
    <recommendedName>
        <fullName evidence="1">Protoporphyrinogen IX oxidase</fullName>
        <ecNumber evidence="1">1.3.99.-</ecNumber>
    </recommendedName>
</protein>
<keyword evidence="4" id="KW-1185">Reference proteome</keyword>
<evidence type="ECO:0000256" key="1">
    <source>
        <dbReference type="PIRNR" id="PIRNR004638"/>
    </source>
</evidence>